<proteinExistence type="predicted"/>
<name>A0ABU7F9J3_9ACTN</name>
<sequence>MPRDIDDRMRRRDREHEYGEISGDRARDRDKREQDRSGSDVSDPDLRRERGDRRASWDDDDDTQEGYR</sequence>
<feature type="compositionally biased region" description="Basic and acidic residues" evidence="1">
    <location>
        <begin position="1"/>
        <end position="57"/>
    </location>
</feature>
<evidence type="ECO:0000313" key="2">
    <source>
        <dbReference type="EMBL" id="MED7820860.1"/>
    </source>
</evidence>
<evidence type="ECO:0000313" key="3">
    <source>
        <dbReference type="Proteomes" id="UP001333996"/>
    </source>
</evidence>
<organism evidence="2 3">
    <name type="scientific">Streptomyces chiangmaiensis</name>
    <dbReference type="NCBI Taxonomy" id="766497"/>
    <lineage>
        <taxon>Bacteria</taxon>
        <taxon>Bacillati</taxon>
        <taxon>Actinomycetota</taxon>
        <taxon>Actinomycetes</taxon>
        <taxon>Kitasatosporales</taxon>
        <taxon>Streptomycetaceae</taxon>
        <taxon>Streptomyces</taxon>
    </lineage>
</organism>
<dbReference type="Proteomes" id="UP001333996">
    <property type="component" value="Unassembled WGS sequence"/>
</dbReference>
<feature type="region of interest" description="Disordered" evidence="1">
    <location>
        <begin position="1"/>
        <end position="68"/>
    </location>
</feature>
<accession>A0ABU7F9J3</accession>
<dbReference type="EMBL" id="JAYWVC010000004">
    <property type="protein sequence ID" value="MED7820860.1"/>
    <property type="molecule type" value="Genomic_DNA"/>
</dbReference>
<evidence type="ECO:0000256" key="1">
    <source>
        <dbReference type="SAM" id="MobiDB-lite"/>
    </source>
</evidence>
<dbReference type="RefSeq" id="WP_329504690.1">
    <property type="nucleotide sequence ID" value="NZ_BAAAYZ010000192.1"/>
</dbReference>
<protein>
    <submittedName>
        <fullName evidence="2">Uncharacterized protein</fullName>
    </submittedName>
</protein>
<reference evidence="2" key="1">
    <citation type="submission" date="2024-01" db="EMBL/GenBank/DDBJ databases">
        <title>First draft genome sequence data of TA4-1, the type strain of Gram-positive actinobacterium Streptomyces chiangmaiensis.</title>
        <authorList>
            <person name="Yasawong M."/>
            <person name="Nantapong N."/>
        </authorList>
    </citation>
    <scope>NUCLEOTIDE SEQUENCE</scope>
    <source>
        <strain evidence="2">TA4-1</strain>
    </source>
</reference>
<comment type="caution">
    <text evidence="2">The sequence shown here is derived from an EMBL/GenBank/DDBJ whole genome shotgun (WGS) entry which is preliminary data.</text>
</comment>
<gene>
    <name evidence="2" type="ORF">VXC91_02360</name>
</gene>
<feature type="compositionally biased region" description="Acidic residues" evidence="1">
    <location>
        <begin position="58"/>
        <end position="68"/>
    </location>
</feature>
<keyword evidence="3" id="KW-1185">Reference proteome</keyword>